<keyword evidence="2" id="KW-1185">Reference proteome</keyword>
<organism evidence="1 2">
    <name type="scientific">Jiangella rhizosphaerae</name>
    <dbReference type="NCBI Taxonomy" id="2293569"/>
    <lineage>
        <taxon>Bacteria</taxon>
        <taxon>Bacillati</taxon>
        <taxon>Actinomycetota</taxon>
        <taxon>Actinomycetes</taxon>
        <taxon>Jiangellales</taxon>
        <taxon>Jiangellaceae</taxon>
        <taxon>Jiangella</taxon>
    </lineage>
</organism>
<accession>A0A418KHH8</accession>
<dbReference type="AlphaFoldDB" id="A0A418KHH8"/>
<gene>
    <name evidence="1" type="ORF">DY240_29060</name>
</gene>
<name>A0A418KHH8_9ACTN</name>
<evidence type="ECO:0000313" key="2">
    <source>
        <dbReference type="Proteomes" id="UP000284057"/>
    </source>
</evidence>
<comment type="caution">
    <text evidence="1">The sequence shown here is derived from an EMBL/GenBank/DDBJ whole genome shotgun (WGS) entry which is preliminary data.</text>
</comment>
<evidence type="ECO:0000313" key="1">
    <source>
        <dbReference type="EMBL" id="RIQ11346.1"/>
    </source>
</evidence>
<sequence>MADLLRAVSVDLENLLELVEQTPADDWDEHELQEILGRAARETRAIAGTLDQMPAPPDPTAVYAAFDEVIWHATALRGRRLDDEHDRRIVLRELVDVVVGGRTS</sequence>
<dbReference type="EMBL" id="QUAL01000426">
    <property type="protein sequence ID" value="RIQ11346.1"/>
    <property type="molecule type" value="Genomic_DNA"/>
</dbReference>
<reference evidence="1 2" key="1">
    <citation type="submission" date="2018-09" db="EMBL/GenBank/DDBJ databases">
        <title>Isolation, diversity and antifungal activity of actinobacteria from wheat.</title>
        <authorList>
            <person name="Han C."/>
        </authorList>
    </citation>
    <scope>NUCLEOTIDE SEQUENCE [LARGE SCALE GENOMIC DNA]</scope>
    <source>
        <strain evidence="1 2">NEAU-YY265</strain>
    </source>
</reference>
<proteinExistence type="predicted"/>
<dbReference type="Proteomes" id="UP000284057">
    <property type="component" value="Unassembled WGS sequence"/>
</dbReference>
<protein>
    <submittedName>
        <fullName evidence="1">Uncharacterized protein</fullName>
    </submittedName>
</protein>